<keyword evidence="4" id="KW-1185">Reference proteome</keyword>
<evidence type="ECO:0000256" key="1">
    <source>
        <dbReference type="SAM" id="MobiDB-lite"/>
    </source>
</evidence>
<comment type="caution">
    <text evidence="3">The sequence shown here is derived from an EMBL/GenBank/DDBJ whole genome shotgun (WGS) entry which is preliminary data.</text>
</comment>
<protein>
    <submittedName>
        <fullName evidence="3">Amino acid transporter</fullName>
    </submittedName>
</protein>
<dbReference type="AlphaFoldDB" id="A0A4Y9FSQ5"/>
<feature type="transmembrane region" description="Helical" evidence="2">
    <location>
        <begin position="38"/>
        <end position="65"/>
    </location>
</feature>
<keyword evidence="2" id="KW-0812">Transmembrane</keyword>
<keyword evidence="2" id="KW-0472">Membrane</keyword>
<feature type="compositionally biased region" description="Basic and acidic residues" evidence="1">
    <location>
        <begin position="81"/>
        <end position="94"/>
    </location>
</feature>
<gene>
    <name evidence="3" type="ORF">E4U02_11405</name>
</gene>
<name>A0A4Y9FSQ5_9MICO</name>
<reference evidence="3 4" key="1">
    <citation type="submission" date="2019-03" db="EMBL/GenBank/DDBJ databases">
        <title>Diversity of the mouse oral microbiome.</title>
        <authorList>
            <person name="Joseph S."/>
            <person name="Aduse-Opoku J."/>
            <person name="Curtis M."/>
            <person name="Wade W."/>
            <person name="Hashim A."/>
        </authorList>
    </citation>
    <scope>NUCLEOTIDE SEQUENCE [LARGE SCALE GENOMIC DNA]</scope>
    <source>
        <strain evidence="3 4">P1012</strain>
    </source>
</reference>
<dbReference type="Proteomes" id="UP000298358">
    <property type="component" value="Unassembled WGS sequence"/>
</dbReference>
<feature type="region of interest" description="Disordered" evidence="1">
    <location>
        <begin position="75"/>
        <end position="94"/>
    </location>
</feature>
<proteinExistence type="predicted"/>
<organism evidence="3 4">
    <name type="scientific">Microbacterium paludicola</name>
    <dbReference type="NCBI Taxonomy" id="300019"/>
    <lineage>
        <taxon>Bacteria</taxon>
        <taxon>Bacillati</taxon>
        <taxon>Actinomycetota</taxon>
        <taxon>Actinomycetes</taxon>
        <taxon>Micrococcales</taxon>
        <taxon>Microbacteriaceae</taxon>
        <taxon>Microbacterium</taxon>
    </lineage>
</organism>
<evidence type="ECO:0000313" key="3">
    <source>
        <dbReference type="EMBL" id="TFU32287.1"/>
    </source>
</evidence>
<dbReference type="EMBL" id="SPQB01000030">
    <property type="protein sequence ID" value="TFU32287.1"/>
    <property type="molecule type" value="Genomic_DNA"/>
</dbReference>
<evidence type="ECO:0000256" key="2">
    <source>
        <dbReference type="SAM" id="Phobius"/>
    </source>
</evidence>
<keyword evidence="2" id="KW-1133">Transmembrane helix</keyword>
<accession>A0A4Y9FSQ5</accession>
<sequence length="94" mass="9710">MRPAQLLGIAFGAALFAGVVTAVTMGAFQALPGEAIARAWSTAGIMAGVAFIVVLLGLSMLLLVVDPAAQSKTMDRPVLLPKDDKRDGDETPES</sequence>
<evidence type="ECO:0000313" key="4">
    <source>
        <dbReference type="Proteomes" id="UP000298358"/>
    </source>
</evidence>